<dbReference type="EMBL" id="LJYW01000001">
    <property type="protein sequence ID" value="KPL54087.1"/>
    <property type="molecule type" value="Genomic_DNA"/>
</dbReference>
<dbReference type="InterPro" id="IPR012469">
    <property type="entry name" value="DUF1688"/>
</dbReference>
<dbReference type="PANTHER" id="PTHR31687:SF3">
    <property type="entry name" value="PROTEIN URG3"/>
    <property type="match status" value="1"/>
</dbReference>
<dbReference type="Pfam" id="PF07958">
    <property type="entry name" value="DUF1688"/>
    <property type="match status" value="1"/>
</dbReference>
<keyword evidence="2" id="KW-1185">Reference proteome</keyword>
<dbReference type="OrthoDB" id="9779699at2"/>
<dbReference type="AlphaFoldDB" id="A0A0P6VQG2"/>
<sequence>MTNTKITSSIPKERLNIVGRKLLSARAVRERAAQLLSYGQSDRLDNFTVDMSRLDPTSDFVLRVIRSNYPNLGVPPHSRWRHFELGEFDRWGMIAGTRDWRDPVELGRAAFDLAFVSVLLDAGAGTKWAYAESATGETFSRSEGLAIASLVMFTSGAFSSDPYDPLRADARALAGLTYEELADGFQVSNGNPLIGLEGRLGLLNRLGNAMQERPDVFSAPDGIRPGGMVDMLIRQATGTGKIGAPVILEVLLESLGSIWPGRYMMGDVALGDTWKHPKVIAGDASDGLLPLHKLSQWLAYSLIEPLVWSGMTVTDLDGLTGLAEYRNGGLFIDMGLLKPRDPTALRRPQKPESEFVVEWRGLTVALLDQIAEGVRKRLSRTAQTFPLACVLEGGTWSAGRRIAREKRPDGSPPIIIDSDGTVF</sequence>
<dbReference type="STRING" id="665126.ABB55_19265"/>
<evidence type="ECO:0000313" key="2">
    <source>
        <dbReference type="Proteomes" id="UP000048984"/>
    </source>
</evidence>
<keyword evidence="1" id="KW-0328">Glycosyltransferase</keyword>
<accession>A0A0P6VQG2</accession>
<evidence type="ECO:0000313" key="1">
    <source>
        <dbReference type="EMBL" id="KPL54087.1"/>
    </source>
</evidence>
<reference evidence="1 2" key="2">
    <citation type="submission" date="2015-10" db="EMBL/GenBank/DDBJ databases">
        <title>Draft Genome Sequence of Prosthecomicrobium hirschii ATCC 27832.</title>
        <authorList>
            <person name="Daniel J."/>
            <person name="Givan S.A."/>
            <person name="Brun Y.V."/>
            <person name="Brown P.J."/>
        </authorList>
    </citation>
    <scope>NUCLEOTIDE SEQUENCE [LARGE SCALE GENOMIC DNA]</scope>
    <source>
        <strain evidence="1 2">16</strain>
    </source>
</reference>
<proteinExistence type="predicted"/>
<protein>
    <submittedName>
        <fullName evidence="1">Uracil phosphoribosyltransferase</fullName>
    </submittedName>
</protein>
<dbReference type="Proteomes" id="UP000048984">
    <property type="component" value="Unassembled WGS sequence"/>
</dbReference>
<name>A0A0P6VQG2_9HYPH</name>
<dbReference type="PANTHER" id="PTHR31687">
    <property type="match status" value="1"/>
</dbReference>
<dbReference type="GO" id="GO:0016757">
    <property type="term" value="F:glycosyltransferase activity"/>
    <property type="evidence" value="ECO:0007669"/>
    <property type="project" value="UniProtKB-KW"/>
</dbReference>
<reference evidence="1 2" key="1">
    <citation type="submission" date="2015-09" db="EMBL/GenBank/DDBJ databases">
        <authorList>
            <person name="Jackson K.R."/>
            <person name="Lunt B.L."/>
            <person name="Fisher J.N.B."/>
            <person name="Gardner A.V."/>
            <person name="Bailey M.E."/>
            <person name="Deus L.M."/>
            <person name="Earl A.S."/>
            <person name="Gibby P.D."/>
            <person name="Hartmann K.A."/>
            <person name="Liu J.E."/>
            <person name="Manci A.M."/>
            <person name="Nielsen D.A."/>
            <person name="Solomon M.B."/>
            <person name="Breakwell D.P."/>
            <person name="Burnett S.H."/>
            <person name="Grose J.H."/>
        </authorList>
    </citation>
    <scope>NUCLEOTIDE SEQUENCE [LARGE SCALE GENOMIC DNA]</scope>
    <source>
        <strain evidence="1 2">16</strain>
    </source>
</reference>
<gene>
    <name evidence="1" type="ORF">ABB55_19265</name>
</gene>
<comment type="caution">
    <text evidence="1">The sequence shown here is derived from an EMBL/GenBank/DDBJ whole genome shotgun (WGS) entry which is preliminary data.</text>
</comment>
<dbReference type="RefSeq" id="WP_054360253.1">
    <property type="nucleotide sequence ID" value="NZ_JAPCYQ010000001.1"/>
</dbReference>
<keyword evidence="1" id="KW-0808">Transferase</keyword>
<organism evidence="1 2">
    <name type="scientific">Prosthecodimorpha hirschii</name>
    <dbReference type="NCBI Taxonomy" id="665126"/>
    <lineage>
        <taxon>Bacteria</taxon>
        <taxon>Pseudomonadati</taxon>
        <taxon>Pseudomonadota</taxon>
        <taxon>Alphaproteobacteria</taxon>
        <taxon>Hyphomicrobiales</taxon>
        <taxon>Ancalomicrobiaceae</taxon>
        <taxon>Prosthecodimorpha</taxon>
    </lineage>
</organism>